<feature type="transmembrane region" description="Helical" evidence="2">
    <location>
        <begin position="740"/>
        <end position="758"/>
    </location>
</feature>
<comment type="caution">
    <text evidence="3">The sequence shown here is derived from an EMBL/GenBank/DDBJ whole genome shotgun (WGS) entry which is preliminary data.</text>
</comment>
<feature type="compositionally biased region" description="Basic and acidic residues" evidence="1">
    <location>
        <begin position="638"/>
        <end position="648"/>
    </location>
</feature>
<feature type="region of interest" description="Disordered" evidence="1">
    <location>
        <begin position="519"/>
        <end position="564"/>
    </location>
</feature>
<feature type="compositionally biased region" description="Polar residues" evidence="1">
    <location>
        <begin position="919"/>
        <end position="945"/>
    </location>
</feature>
<evidence type="ECO:0000256" key="1">
    <source>
        <dbReference type="SAM" id="MobiDB-lite"/>
    </source>
</evidence>
<gene>
    <name evidence="3" type="ORF">CYCCA115_LOCUS17077</name>
</gene>
<name>A0AAD2FZN1_9STRA</name>
<organism evidence="3 4">
    <name type="scientific">Cylindrotheca closterium</name>
    <dbReference type="NCBI Taxonomy" id="2856"/>
    <lineage>
        <taxon>Eukaryota</taxon>
        <taxon>Sar</taxon>
        <taxon>Stramenopiles</taxon>
        <taxon>Ochrophyta</taxon>
        <taxon>Bacillariophyta</taxon>
        <taxon>Bacillariophyceae</taxon>
        <taxon>Bacillariophycidae</taxon>
        <taxon>Bacillariales</taxon>
        <taxon>Bacillariaceae</taxon>
        <taxon>Cylindrotheca</taxon>
    </lineage>
</organism>
<dbReference type="Proteomes" id="UP001295423">
    <property type="component" value="Unassembled WGS sequence"/>
</dbReference>
<feature type="compositionally biased region" description="Polar residues" evidence="1">
    <location>
        <begin position="125"/>
        <end position="152"/>
    </location>
</feature>
<feature type="compositionally biased region" description="Polar residues" evidence="1">
    <location>
        <begin position="453"/>
        <end position="468"/>
    </location>
</feature>
<feature type="compositionally biased region" description="Basic residues" evidence="1">
    <location>
        <begin position="182"/>
        <end position="192"/>
    </location>
</feature>
<feature type="region of interest" description="Disordered" evidence="1">
    <location>
        <begin position="349"/>
        <end position="504"/>
    </location>
</feature>
<evidence type="ECO:0000313" key="4">
    <source>
        <dbReference type="Proteomes" id="UP001295423"/>
    </source>
</evidence>
<feature type="transmembrane region" description="Helical" evidence="2">
    <location>
        <begin position="698"/>
        <end position="720"/>
    </location>
</feature>
<feature type="region of interest" description="Disordered" evidence="1">
    <location>
        <begin position="1"/>
        <end position="277"/>
    </location>
</feature>
<feature type="transmembrane region" description="Helical" evidence="2">
    <location>
        <begin position="1178"/>
        <end position="1203"/>
    </location>
</feature>
<feature type="compositionally biased region" description="Basic and acidic residues" evidence="1">
    <location>
        <begin position="369"/>
        <end position="384"/>
    </location>
</feature>
<keyword evidence="2" id="KW-0472">Membrane</keyword>
<dbReference type="EMBL" id="CAKOGP040001969">
    <property type="protein sequence ID" value="CAJ1958210.1"/>
    <property type="molecule type" value="Genomic_DNA"/>
</dbReference>
<keyword evidence="2" id="KW-1133">Transmembrane helix</keyword>
<evidence type="ECO:0000313" key="3">
    <source>
        <dbReference type="EMBL" id="CAJ1958210.1"/>
    </source>
</evidence>
<feature type="compositionally biased region" description="Low complexity" evidence="1">
    <location>
        <begin position="256"/>
        <end position="265"/>
    </location>
</feature>
<feature type="compositionally biased region" description="Basic residues" evidence="1">
    <location>
        <begin position="80"/>
        <end position="92"/>
    </location>
</feature>
<feature type="transmembrane region" description="Helical" evidence="2">
    <location>
        <begin position="790"/>
        <end position="809"/>
    </location>
</feature>
<sequence>MVVEGKQPLKKKSKTESLVDLQNNNDNNNDSSSASTHPLEKTTTKKSGKKKKQRPIKETDTESEAETSEAFKSSSEFTKKGGRVIGKRKPSARPKAGNFVPNQDILNQPFPDSPGSLRSTRRLKQSNLLSPKQQGGNKLNTGNGQGEKSTVAQARKGRGRTRSISPTRIDSKVSVASEGKGAAKKKKIKSSRSHSASPVRKASNVSTSSDGALSKFLKKREESSRSLSPTRKGSHVSSVTDGSGELWTLPRRKSSVRSSQSLSPTRQRRGSLAKVIEENESAGVSTILRNKMKAMARSESTSPVRKPRNVSKAVKVGELSPLSGVLQKKTNEIRRSLTLSPIREAKTVSKALKGDQSAQLTNVLKKRNKQAERSRSPVRKEARSRSSSPVRKGRATSREDDESFASSRKTTRRPASRSLSPVRENTDVSQVEKMPASPGSLSTMLRKKREQLQRSLSSIKKTTESSQDNDGDGSSRGARSLPLIPKSRKSLSPKGRSAIEHQNSARIDFTGAVIDMDENPSEHSQLTMPTSVHNDGPERPKNRMQSLQTIKSHQESDDEEDYGQPASTLSFAAEPPVSVLSFGEKTPDSAQFSVFDTSELGSALEEHIQKSRSKDTENSTPSIEDDDSEMARPSFRHLHPESERKPVSDRAAPPGGNLANSNRADSFPDDSKIQKFLRYMYILPPHRNEGSRERRMRILTWASLFCDFLAGLVAVSTFRTVNTCCGVPILSTIVKTNWDLIIRVIVYVYITMIFLEVVPVVRHELPFNLINPTLGFLVTFAVFFDDDIAEAVFMWVIEVIAIICEFVVYRLKKITYQEKEGLIIETEEEIKEIKDQMRDRRRRMKNLRERETPDSPGKYKGRETSNSPGKYKGRETSNSPGKYKGRGASNSPGKYKGRAMKQLSGENGAYPEPPFTPTGPKSSGSIRSDSNNRSAPGSRKFSNSPKRIVSRSPMHERSSRSMSLGSRSADGSLSPVRTFSNSQKRISSRSPLRERLGDTESIGSRGASLSPVRESFHPRRTSLSPMRRGSPGSLVHENNSAASSRSPVRHRIIKRTASLSPVRRGSSGAFSNRSTGSSTLRSDASPGHSYRPGPRLGRSPVRRQYSSSDVRRVSSESMRLIPMGSDEHHPSSTFSMTLEDEELEAQRKEQRMDDQAEMRKMINVRRWKQEQEVTLSNLGYLLVGVIYNFCLVIFTMIFILMIAKNEGLCIADLSAPAIFDSGQLDRCYECIGEDLSDGRCEVCTDEVKHCYWGYY</sequence>
<feature type="compositionally biased region" description="Low complexity" evidence="1">
    <location>
        <begin position="23"/>
        <end position="33"/>
    </location>
</feature>
<feature type="region of interest" description="Disordered" evidence="1">
    <location>
        <begin position="605"/>
        <end position="667"/>
    </location>
</feature>
<feature type="region of interest" description="Disordered" evidence="1">
    <location>
        <begin position="836"/>
        <end position="1133"/>
    </location>
</feature>
<evidence type="ECO:0000256" key="2">
    <source>
        <dbReference type="SAM" id="Phobius"/>
    </source>
</evidence>
<feature type="compositionally biased region" description="Polar residues" evidence="1">
    <location>
        <begin position="522"/>
        <end position="533"/>
    </location>
</feature>
<feature type="compositionally biased region" description="Polar residues" evidence="1">
    <location>
        <begin position="225"/>
        <end position="241"/>
    </location>
</feature>
<feature type="compositionally biased region" description="Polar residues" evidence="1">
    <location>
        <begin position="969"/>
        <end position="990"/>
    </location>
</feature>
<reference evidence="3" key="1">
    <citation type="submission" date="2023-08" db="EMBL/GenBank/DDBJ databases">
        <authorList>
            <person name="Audoor S."/>
            <person name="Bilcke G."/>
        </authorList>
    </citation>
    <scope>NUCLEOTIDE SEQUENCE</scope>
</reference>
<keyword evidence="2" id="KW-0812">Transmembrane</keyword>
<dbReference type="AlphaFoldDB" id="A0AAD2FZN1"/>
<feature type="compositionally biased region" description="Basic residues" evidence="1">
    <location>
        <begin position="44"/>
        <end position="54"/>
    </location>
</feature>
<accession>A0AAD2FZN1</accession>
<proteinExistence type="predicted"/>
<feature type="compositionally biased region" description="Polar residues" evidence="1">
    <location>
        <begin position="1036"/>
        <end position="1046"/>
    </location>
</feature>
<protein>
    <submittedName>
        <fullName evidence="3">Uncharacterized protein</fullName>
    </submittedName>
</protein>
<keyword evidence="4" id="KW-1185">Reference proteome</keyword>
<feature type="compositionally biased region" description="Basic and acidic residues" evidence="1">
    <location>
        <begin position="605"/>
        <end position="617"/>
    </location>
</feature>
<feature type="compositionally biased region" description="Polar residues" evidence="1">
    <location>
        <begin position="1068"/>
        <end position="1082"/>
    </location>
</feature>